<accession>A0A368VEN6</accession>
<organism evidence="2 3">
    <name type="scientific">Paenibacillus prosopidis</name>
    <dbReference type="NCBI Taxonomy" id="630520"/>
    <lineage>
        <taxon>Bacteria</taxon>
        <taxon>Bacillati</taxon>
        <taxon>Bacillota</taxon>
        <taxon>Bacilli</taxon>
        <taxon>Bacillales</taxon>
        <taxon>Paenibacillaceae</taxon>
        <taxon>Paenibacillus</taxon>
    </lineage>
</organism>
<keyword evidence="3" id="KW-1185">Reference proteome</keyword>
<protein>
    <submittedName>
        <fullName evidence="2">Uncharacterized protein DUF4830</fullName>
    </submittedName>
</protein>
<reference evidence="2 3" key="1">
    <citation type="submission" date="2018-07" db="EMBL/GenBank/DDBJ databases">
        <title>Genomic Encyclopedia of Type Strains, Phase III (KMG-III): the genomes of soil and plant-associated and newly described type strains.</title>
        <authorList>
            <person name="Whitman W."/>
        </authorList>
    </citation>
    <scope>NUCLEOTIDE SEQUENCE [LARGE SCALE GENOMIC DNA]</scope>
    <source>
        <strain evidence="2 3">CECT 7506</strain>
    </source>
</reference>
<dbReference type="PROSITE" id="PS51257">
    <property type="entry name" value="PROKAR_LIPOPROTEIN"/>
    <property type="match status" value="1"/>
</dbReference>
<dbReference type="EMBL" id="QPJD01000061">
    <property type="protein sequence ID" value="RCW39618.1"/>
    <property type="molecule type" value="Genomic_DNA"/>
</dbReference>
<name>A0A368VEN6_9BACL</name>
<dbReference type="Proteomes" id="UP000252415">
    <property type="component" value="Unassembled WGS sequence"/>
</dbReference>
<evidence type="ECO:0000259" key="1">
    <source>
        <dbReference type="Pfam" id="PF16112"/>
    </source>
</evidence>
<dbReference type="InterPro" id="IPR032257">
    <property type="entry name" value="DUF4830"/>
</dbReference>
<evidence type="ECO:0000313" key="3">
    <source>
        <dbReference type="Proteomes" id="UP000252415"/>
    </source>
</evidence>
<dbReference type="AlphaFoldDB" id="A0A368VEN6"/>
<dbReference type="RefSeq" id="WP_114384349.1">
    <property type="nucleotide sequence ID" value="NZ_QPJD01000061.1"/>
</dbReference>
<evidence type="ECO:0000313" key="2">
    <source>
        <dbReference type="EMBL" id="RCW39618.1"/>
    </source>
</evidence>
<feature type="domain" description="DUF4830" evidence="1">
    <location>
        <begin position="46"/>
        <end position="109"/>
    </location>
</feature>
<proteinExistence type="predicted"/>
<sequence>MNKIFFITLCSFVLLIGCGKETTEEILEEHIQYLDSYGWHVKDKISEKSEVMNYFPERLQTLRIAGLDLEPYKNKELVVTSYKLKEKQKTGKKMYVSIYEYDGKIIGGHGGLEDWDPGLFALTDKERLINEGIMTQ</sequence>
<gene>
    <name evidence="2" type="ORF">DFP97_1615</name>
</gene>
<dbReference type="OrthoDB" id="2609564at2"/>
<comment type="caution">
    <text evidence="2">The sequence shown here is derived from an EMBL/GenBank/DDBJ whole genome shotgun (WGS) entry which is preliminary data.</text>
</comment>
<dbReference type="Pfam" id="PF16112">
    <property type="entry name" value="DUF4830"/>
    <property type="match status" value="1"/>
</dbReference>